<evidence type="ECO:0000256" key="4">
    <source>
        <dbReference type="ARBA" id="ARBA00023295"/>
    </source>
</evidence>
<dbReference type="PROSITE" id="PS50022">
    <property type="entry name" value="FA58C_3"/>
    <property type="match status" value="1"/>
</dbReference>
<dbReference type="InterPro" id="IPR013780">
    <property type="entry name" value="Glyco_hydro_b"/>
</dbReference>
<dbReference type="Pfam" id="PF17801">
    <property type="entry name" value="Melibiase_C"/>
    <property type="match status" value="1"/>
</dbReference>
<accession>A0A1B1N2F0</accession>
<evidence type="ECO:0000256" key="3">
    <source>
        <dbReference type="ARBA" id="ARBA00022801"/>
    </source>
</evidence>
<comment type="similarity">
    <text evidence="1">Belongs to the glycosyl hydrolase 27 family.</text>
</comment>
<feature type="signal peptide" evidence="5">
    <location>
        <begin position="1"/>
        <end position="31"/>
    </location>
</feature>
<dbReference type="OrthoDB" id="1031955at2"/>
<dbReference type="InterPro" id="IPR013785">
    <property type="entry name" value="Aldolase_TIM"/>
</dbReference>
<gene>
    <name evidence="7" type="ORF">AWM70_14075</name>
</gene>
<dbReference type="InterPro" id="IPR000421">
    <property type="entry name" value="FA58C"/>
</dbReference>
<name>A0A1B1N2F0_9BACL</name>
<dbReference type="AlphaFoldDB" id="A0A1B1N2F0"/>
<dbReference type="KEGG" id="pyg:AWM70_14075"/>
<dbReference type="RefSeq" id="WP_068697382.1">
    <property type="nucleotide sequence ID" value="NZ_CP014167.1"/>
</dbReference>
<dbReference type="Pfam" id="PF00754">
    <property type="entry name" value="F5_F8_type_C"/>
    <property type="match status" value="1"/>
</dbReference>
<dbReference type="Proteomes" id="UP000092573">
    <property type="component" value="Chromosome"/>
</dbReference>
<dbReference type="EMBL" id="CP014167">
    <property type="protein sequence ID" value="ANS75585.1"/>
    <property type="molecule type" value="Genomic_DNA"/>
</dbReference>
<keyword evidence="4" id="KW-0326">Glycosidase</keyword>
<keyword evidence="3" id="KW-0378">Hydrolase</keyword>
<organism evidence="7 8">
    <name type="scientific">Paenibacillus yonginensis</name>
    <dbReference type="NCBI Taxonomy" id="1462996"/>
    <lineage>
        <taxon>Bacteria</taxon>
        <taxon>Bacillati</taxon>
        <taxon>Bacillota</taxon>
        <taxon>Bacilli</taxon>
        <taxon>Bacillales</taxon>
        <taxon>Paenibacillaceae</taxon>
        <taxon>Paenibacillus</taxon>
    </lineage>
</organism>
<dbReference type="InterPro" id="IPR008979">
    <property type="entry name" value="Galactose-bd-like_sf"/>
</dbReference>
<dbReference type="InterPro" id="IPR002241">
    <property type="entry name" value="Glyco_hydro_27"/>
</dbReference>
<reference evidence="7 8" key="1">
    <citation type="submission" date="2016-01" db="EMBL/GenBank/DDBJ databases">
        <title>Complete Genome Sequence of Paenibacillus yonginensis DCY84, a novel Plant Growth-Promoting Bacteria with Elicitation of Induced Systemic Resistance.</title>
        <authorList>
            <person name="Kim Y.J."/>
            <person name="Yang D.C."/>
            <person name="Sukweenadhi J."/>
        </authorList>
    </citation>
    <scope>NUCLEOTIDE SEQUENCE [LARGE SCALE GENOMIC DNA]</scope>
    <source>
        <strain evidence="7 8">DCY84</strain>
    </source>
</reference>
<dbReference type="GO" id="GO:0004553">
    <property type="term" value="F:hydrolase activity, hydrolyzing O-glycosyl compounds"/>
    <property type="evidence" value="ECO:0007669"/>
    <property type="project" value="InterPro"/>
</dbReference>
<keyword evidence="8" id="KW-1185">Reference proteome</keyword>
<keyword evidence="2 5" id="KW-0732">Signal</keyword>
<feature type="chain" id="PRO_5008527578" evidence="5">
    <location>
        <begin position="32"/>
        <end position="1028"/>
    </location>
</feature>
<dbReference type="PANTHER" id="PTHR11452">
    <property type="entry name" value="ALPHA-GALACTOSIDASE/ALPHA-N-ACETYLGALACTOSAMINIDASE"/>
    <property type="match status" value="1"/>
</dbReference>
<dbReference type="STRING" id="1462996.AWM70_14075"/>
<evidence type="ECO:0000256" key="5">
    <source>
        <dbReference type="SAM" id="SignalP"/>
    </source>
</evidence>
<dbReference type="PROSITE" id="PS51257">
    <property type="entry name" value="PROKAR_LIPOPROTEIN"/>
    <property type="match status" value="1"/>
</dbReference>
<dbReference type="Gene3D" id="2.60.40.1180">
    <property type="entry name" value="Golgi alpha-mannosidase II"/>
    <property type="match status" value="1"/>
</dbReference>
<feature type="domain" description="F5/8 type C" evidence="6">
    <location>
        <begin position="715"/>
        <end position="859"/>
    </location>
</feature>
<dbReference type="Gene3D" id="3.20.20.70">
    <property type="entry name" value="Aldolase class I"/>
    <property type="match status" value="1"/>
</dbReference>
<evidence type="ECO:0000259" key="6">
    <source>
        <dbReference type="PROSITE" id="PS50022"/>
    </source>
</evidence>
<dbReference type="SUPFAM" id="SSF51011">
    <property type="entry name" value="Glycosyl hydrolase domain"/>
    <property type="match status" value="1"/>
</dbReference>
<dbReference type="GO" id="GO:0005975">
    <property type="term" value="P:carbohydrate metabolic process"/>
    <property type="evidence" value="ECO:0007669"/>
    <property type="project" value="InterPro"/>
</dbReference>
<evidence type="ECO:0000313" key="7">
    <source>
        <dbReference type="EMBL" id="ANS75585.1"/>
    </source>
</evidence>
<dbReference type="InterPro" id="IPR041233">
    <property type="entry name" value="Melibiase_C"/>
</dbReference>
<dbReference type="SUPFAM" id="SSF51445">
    <property type="entry name" value="(Trans)glycosidases"/>
    <property type="match status" value="1"/>
</dbReference>
<evidence type="ECO:0000256" key="1">
    <source>
        <dbReference type="ARBA" id="ARBA00009743"/>
    </source>
</evidence>
<evidence type="ECO:0000256" key="2">
    <source>
        <dbReference type="ARBA" id="ARBA00022729"/>
    </source>
</evidence>
<dbReference type="Gene3D" id="2.60.120.260">
    <property type="entry name" value="Galactose-binding domain-like"/>
    <property type="match status" value="1"/>
</dbReference>
<evidence type="ECO:0000313" key="8">
    <source>
        <dbReference type="Proteomes" id="UP000092573"/>
    </source>
</evidence>
<sequence length="1028" mass="112971">MNKRIRRLLLATVGAVLLTGCFMPGDRSAFAAETVPVTVTQTGDIVTADNGLLTVTYDLSDGKGDLRAGDTTIMSDFYSDYRLAGSTSRISSFDEGTRTAAWTPIGNDRYGYGGQKLTITNTLASGSTLVLNLLFYENLPYLLADMKVVSGTSQSIDLMEPIAAPNLDIGAGADKRIYTTPYTNNFDFGVAPVNDFGNSQNGYERLPGYSEEWTAFNGTSYWVASVFDNWSKHGFVAGAATTFKWKSMQHLGQAETMNGPLTRLSVYNSGGKQSGTEVSSDSFFLGYFDDYRTGLETFGKVYAAAEPTLDWLGDVPTGFNTWYAYYDYSSADSMYAMTDYFADHLKSLGYEYMNLDCCYRGVQGQDIDQSLKQFVDYVHGKGMKAGTYSAPFAIWDDLNSTVPGTSYTFRDIALKHESGQPIKSYINTYIVDATHPGGQAYLHWVIHRYHVTPGFDYAKLDFIDLGMTDGAFYDSSKNGMQAYRIGMGIIRDELESAPQPVFIDESIAPLMPSGYAHGRRSGVDTTIGLESYPGIERQALNTAASWWTNGTLYDYNDPDMLFPQNVINGFDSMTLNEAKLLATTVVMGGGHLLLGDNVPFISEDRMKMIVQNPDLLALARKGLAAKPVQMTNFYHHLEHAPAVIYLTDANGDRYVGLSNWDMNHTAEVSFSSADIGLDPDAAYTMTELYSHTKLGSLSGSYSHTLQPGESMIVKVSDEESALPQPPVNLALGKEAAASSTWSAEAGFDASKVTDGDVATRWSAEGGTADNQWIEVNFGESTELNRVVVSEYGSGSQSFQIETYALQYWDGSAYKGLKKEYTLGDNRVFDFPAVSTTKLRLYVEKARFIPSIAEIAAYNVPDNTGFVIDQDNSGAPSWTYSDIRDVVQRMQTFTLMQPELPRLDVYLYESYANKVPEDTLNVDVVELDSNGNPVKKLFSSALNPNNIPGAPAPYAVYPRLTGLDTSKQYGFILRSPGTLEDGSTTNKYGFAYSDDNTYAGGYERLSTDGGLTWSTESGGNRDLRFTVYK</sequence>
<dbReference type="InterPro" id="IPR017853">
    <property type="entry name" value="GH"/>
</dbReference>
<dbReference type="SUPFAM" id="SSF49785">
    <property type="entry name" value="Galactose-binding domain-like"/>
    <property type="match status" value="1"/>
</dbReference>
<proteinExistence type="inferred from homology"/>
<protein>
    <submittedName>
        <fullName evidence="7">Coagulation factor 5/8 type domain-containing protein</fullName>
    </submittedName>
</protein>
<dbReference type="PANTHER" id="PTHR11452:SF75">
    <property type="entry name" value="ALPHA-GALACTOSIDASE MEL1"/>
    <property type="match status" value="1"/>
</dbReference>